<name>A0A6J1QJE0_9HYME</name>
<proteinExistence type="inferred from homology"/>
<sequence>MHRHAFRLHDVSHVRAMTICACRLLCSRVRGTVLKFAKLSEKAFPPTKGSEYAAGYDLRSAYKYIVPARGKELVKTDLQVEVPFGTYGRIAPRSGLALKNHIDVGAGVIDADYREENVWKLCQDVATRHPSELQHCHVVFVSNPRRSVPLWRQRSGKDEDKLVVWDYHAILIYAPDERAVVYDLESCLPFPTHFWKYATETFRSDEALRPEYHRRFRLVPASVYLQQFASNRHHMKRKDGTWIKTPPDYPPISTPTCKDNLDSFINMEPGTGLGVVLSLKQLVNRFYRPNVNTPAPAPPQPQATAT</sequence>
<keyword evidence="10" id="KW-1185">Reference proteome</keyword>
<evidence type="ECO:0000313" key="10">
    <source>
        <dbReference type="Proteomes" id="UP000504618"/>
    </source>
</evidence>
<evidence type="ECO:0000256" key="6">
    <source>
        <dbReference type="ARBA" id="ARBA00022801"/>
    </source>
</evidence>
<dbReference type="EC" id="3.5.1.122" evidence="4 8"/>
<dbReference type="InterPro" id="IPR039733">
    <property type="entry name" value="NTAQ1"/>
</dbReference>
<dbReference type="PANTHER" id="PTHR13035">
    <property type="entry name" value="PROTEIN N-TERMINAL GLUTAMINE AMIDOHYDROLASE"/>
    <property type="match status" value="1"/>
</dbReference>
<comment type="function">
    <text evidence="1 8">Mediates the side-chain deamidation of N-terminal glutamine residues to glutamate, an important step in N-end rule pathway of protein degradation. Conversion of the resulting N-terminal glutamine to glutamate renders the protein susceptible to arginylation, polyubiquitination and degradation as specified by the N-end rule. Does not act on substrates with internal or C-terminal glutamine and does not act on non-glutamine residues in any position.</text>
</comment>
<evidence type="ECO:0000256" key="1">
    <source>
        <dbReference type="ARBA" id="ARBA00003923"/>
    </source>
</evidence>
<evidence type="ECO:0000256" key="8">
    <source>
        <dbReference type="RuleBase" id="RU367082"/>
    </source>
</evidence>
<evidence type="ECO:0000256" key="5">
    <source>
        <dbReference type="ARBA" id="ARBA00021247"/>
    </source>
</evidence>
<dbReference type="GO" id="GO:0070773">
    <property type="term" value="F:protein-N-terminal glutamine amidohydrolase activity"/>
    <property type="evidence" value="ECO:0007669"/>
    <property type="project" value="UniProtKB-UniRule"/>
</dbReference>
<dbReference type="RefSeq" id="XP_024881271.1">
    <property type="nucleotide sequence ID" value="XM_025025503.1"/>
</dbReference>
<comment type="similarity">
    <text evidence="2 8">Belongs to the NTAQ1 family.</text>
</comment>
<dbReference type="InterPro" id="IPR037132">
    <property type="entry name" value="N_Gln_amidohydro_ab_roll_sf"/>
</dbReference>
<dbReference type="InterPro" id="IPR033704">
    <property type="entry name" value="dUTPase_trimeric"/>
</dbReference>
<evidence type="ECO:0000256" key="7">
    <source>
        <dbReference type="ARBA" id="ARBA00048768"/>
    </source>
</evidence>
<keyword evidence="6 8" id="KW-0378">Hydrolase</keyword>
<feature type="domain" description="Protein N-terminal glutamine amidohydrolase alpha beta roll" evidence="9">
    <location>
        <begin position="113"/>
        <end position="286"/>
    </location>
</feature>
<dbReference type="PANTHER" id="PTHR13035:SF0">
    <property type="entry name" value="PROTEIN N-TERMINAL GLUTAMINE AMIDOHYDROLASE"/>
    <property type="match status" value="1"/>
</dbReference>
<dbReference type="GeneID" id="112460698"/>
<dbReference type="AlphaFoldDB" id="A0A6J1QJE0"/>
<dbReference type="OrthoDB" id="191192at2759"/>
<evidence type="ECO:0000313" key="11">
    <source>
        <dbReference type="RefSeq" id="XP_024881271.1"/>
    </source>
</evidence>
<dbReference type="InterPro" id="IPR036157">
    <property type="entry name" value="dUTPase-like_sf"/>
</dbReference>
<dbReference type="Gene3D" id="3.10.620.10">
    <property type="entry name" value="Protein N-terminal glutamine amidohydrolase, alpha beta roll"/>
    <property type="match status" value="1"/>
</dbReference>
<comment type="subunit">
    <text evidence="3 8">Monomer.</text>
</comment>
<dbReference type="GO" id="GO:0008418">
    <property type="term" value="F:protein-N-terminal asparagine amidohydrolase activity"/>
    <property type="evidence" value="ECO:0007669"/>
    <property type="project" value="UniProtKB-UniRule"/>
</dbReference>
<gene>
    <name evidence="11" type="primary">LOC112460698</name>
</gene>
<dbReference type="Proteomes" id="UP000504618">
    <property type="component" value="Unplaced"/>
</dbReference>
<protein>
    <recommendedName>
        <fullName evidence="5 8">Protein N-terminal glutamine amidohydrolase</fullName>
        <ecNumber evidence="4 8">3.5.1.122</ecNumber>
    </recommendedName>
    <alternativeName>
        <fullName evidence="8">Protein NH2-terminal glutamine deamidase</fullName>
    </alternativeName>
</protein>
<evidence type="ECO:0000256" key="4">
    <source>
        <dbReference type="ARBA" id="ARBA00012718"/>
    </source>
</evidence>
<dbReference type="GO" id="GO:0005829">
    <property type="term" value="C:cytosol"/>
    <property type="evidence" value="ECO:0007669"/>
    <property type="project" value="TreeGrafter"/>
</dbReference>
<dbReference type="CDD" id="cd07557">
    <property type="entry name" value="trimeric_dUTPase"/>
    <property type="match status" value="1"/>
</dbReference>
<dbReference type="Pfam" id="PF09764">
    <property type="entry name" value="Nt_Gln_amidase"/>
    <property type="match status" value="1"/>
</dbReference>
<accession>A0A6J1QJE0</accession>
<dbReference type="GO" id="GO:0005634">
    <property type="term" value="C:nucleus"/>
    <property type="evidence" value="ECO:0007669"/>
    <property type="project" value="TreeGrafter"/>
</dbReference>
<organism evidence="10 11">
    <name type="scientific">Temnothorax curvispinosus</name>
    <dbReference type="NCBI Taxonomy" id="300111"/>
    <lineage>
        <taxon>Eukaryota</taxon>
        <taxon>Metazoa</taxon>
        <taxon>Ecdysozoa</taxon>
        <taxon>Arthropoda</taxon>
        <taxon>Hexapoda</taxon>
        <taxon>Insecta</taxon>
        <taxon>Pterygota</taxon>
        <taxon>Neoptera</taxon>
        <taxon>Endopterygota</taxon>
        <taxon>Hymenoptera</taxon>
        <taxon>Apocrita</taxon>
        <taxon>Aculeata</taxon>
        <taxon>Formicoidea</taxon>
        <taxon>Formicidae</taxon>
        <taxon>Myrmicinae</taxon>
        <taxon>Temnothorax</taxon>
    </lineage>
</organism>
<dbReference type="SUPFAM" id="SSF51283">
    <property type="entry name" value="dUTPase-like"/>
    <property type="match status" value="1"/>
</dbReference>
<comment type="catalytic activity">
    <reaction evidence="7 8">
        <text>N-terminal L-glutaminyl-[protein] + H2O = N-terminal L-glutamyl-[protein] + NH4(+)</text>
        <dbReference type="Rhea" id="RHEA:50680"/>
        <dbReference type="Rhea" id="RHEA-COMP:12668"/>
        <dbReference type="Rhea" id="RHEA-COMP:12777"/>
        <dbReference type="ChEBI" id="CHEBI:15377"/>
        <dbReference type="ChEBI" id="CHEBI:28938"/>
        <dbReference type="ChEBI" id="CHEBI:64721"/>
        <dbReference type="ChEBI" id="CHEBI:64722"/>
        <dbReference type="EC" id="3.5.1.122"/>
    </reaction>
</comment>
<evidence type="ECO:0000256" key="2">
    <source>
        <dbReference type="ARBA" id="ARBA00008985"/>
    </source>
</evidence>
<reference evidence="11" key="1">
    <citation type="submission" date="2025-08" db="UniProtKB">
        <authorList>
            <consortium name="RefSeq"/>
        </authorList>
    </citation>
    <scope>IDENTIFICATION</scope>
    <source>
        <tissue evidence="11">Whole body</tissue>
    </source>
</reference>
<dbReference type="InterPro" id="IPR023128">
    <property type="entry name" value="Prot_N_Gln_amidohydro_ab_roll"/>
</dbReference>
<evidence type="ECO:0000259" key="9">
    <source>
        <dbReference type="Pfam" id="PF09764"/>
    </source>
</evidence>
<evidence type="ECO:0000256" key="3">
    <source>
        <dbReference type="ARBA" id="ARBA00011245"/>
    </source>
</evidence>